<dbReference type="PROSITE" id="PS50977">
    <property type="entry name" value="HTH_TETR_2"/>
    <property type="match status" value="1"/>
</dbReference>
<dbReference type="Gene3D" id="1.10.357.10">
    <property type="entry name" value="Tetracycline Repressor, domain 2"/>
    <property type="match status" value="1"/>
</dbReference>
<dbReference type="PANTHER" id="PTHR30328">
    <property type="entry name" value="TRANSCRIPTIONAL REPRESSOR"/>
    <property type="match status" value="1"/>
</dbReference>
<feature type="domain" description="HTH tetR-type" evidence="4">
    <location>
        <begin position="24"/>
        <end position="84"/>
    </location>
</feature>
<sequence length="228" mass="25296">MGQDRKSGKGDTDGDAVREPSQAERTRQDILEVATREFAEKGYSGARIDEIAALTSTTKRAIYYHYESKQGLFIAVLENAYRGIRALEATLDLDHLEPADSIRTLAGFTFDYQWAHADFVRLVMVENIHHGAHLEAAVSLRNVNVPILDAVHRVYARGVATGVFRPGIEPIDIHMTISALAFFNVSNRFTFSRIFDHDLGDPAIRAARRSVVIDTVLRFLQADAPAAG</sequence>
<evidence type="ECO:0000313" key="6">
    <source>
        <dbReference type="Proteomes" id="UP000631694"/>
    </source>
</evidence>
<dbReference type="AlphaFoldDB" id="A0A931MWJ4"/>
<dbReference type="GO" id="GO:0003677">
    <property type="term" value="F:DNA binding"/>
    <property type="evidence" value="ECO:0007669"/>
    <property type="project" value="UniProtKB-UniRule"/>
</dbReference>
<dbReference type="InterPro" id="IPR041474">
    <property type="entry name" value="NicS_C"/>
</dbReference>
<keyword evidence="1 2" id="KW-0238">DNA-binding</keyword>
<evidence type="ECO:0000256" key="2">
    <source>
        <dbReference type="PROSITE-ProRule" id="PRU00335"/>
    </source>
</evidence>
<dbReference type="PANTHER" id="PTHR30328:SF54">
    <property type="entry name" value="HTH-TYPE TRANSCRIPTIONAL REPRESSOR SCO4008"/>
    <property type="match status" value="1"/>
</dbReference>
<keyword evidence="6" id="KW-1185">Reference proteome</keyword>
<dbReference type="PRINTS" id="PR00455">
    <property type="entry name" value="HTHTETR"/>
</dbReference>
<dbReference type="RefSeq" id="WP_197310272.1">
    <property type="nucleotide sequence ID" value="NZ_JADZLT010000041.1"/>
</dbReference>
<feature type="region of interest" description="Disordered" evidence="3">
    <location>
        <begin position="1"/>
        <end position="26"/>
    </location>
</feature>
<gene>
    <name evidence="5" type="ORF">I5731_05010</name>
</gene>
<dbReference type="Pfam" id="PF00440">
    <property type="entry name" value="TetR_N"/>
    <property type="match status" value="1"/>
</dbReference>
<evidence type="ECO:0000256" key="3">
    <source>
        <dbReference type="SAM" id="MobiDB-lite"/>
    </source>
</evidence>
<proteinExistence type="predicted"/>
<dbReference type="Proteomes" id="UP000631694">
    <property type="component" value="Unassembled WGS sequence"/>
</dbReference>
<evidence type="ECO:0000313" key="5">
    <source>
        <dbReference type="EMBL" id="MBH0237173.1"/>
    </source>
</evidence>
<name>A0A931MWJ4_9HYPH</name>
<comment type="caution">
    <text evidence="5">The sequence shown here is derived from an EMBL/GenBank/DDBJ whole genome shotgun (WGS) entry which is preliminary data.</text>
</comment>
<dbReference type="InterPro" id="IPR009057">
    <property type="entry name" value="Homeodomain-like_sf"/>
</dbReference>
<reference evidence="5" key="1">
    <citation type="submission" date="2020-12" db="EMBL/GenBank/DDBJ databases">
        <title>Methylobrevis albus sp. nov., isolated from fresh water lack sediment.</title>
        <authorList>
            <person name="Zou Q."/>
        </authorList>
    </citation>
    <scope>NUCLEOTIDE SEQUENCE</scope>
    <source>
        <strain evidence="5">L22</strain>
    </source>
</reference>
<evidence type="ECO:0000256" key="1">
    <source>
        <dbReference type="ARBA" id="ARBA00023125"/>
    </source>
</evidence>
<dbReference type="Pfam" id="PF17938">
    <property type="entry name" value="TetR_C_29"/>
    <property type="match status" value="1"/>
</dbReference>
<organism evidence="5 6">
    <name type="scientific">Methylobrevis albus</name>
    <dbReference type="NCBI Taxonomy" id="2793297"/>
    <lineage>
        <taxon>Bacteria</taxon>
        <taxon>Pseudomonadati</taxon>
        <taxon>Pseudomonadota</taxon>
        <taxon>Alphaproteobacteria</taxon>
        <taxon>Hyphomicrobiales</taxon>
        <taxon>Pleomorphomonadaceae</taxon>
        <taxon>Methylobrevis</taxon>
    </lineage>
</organism>
<accession>A0A931MWJ4</accession>
<dbReference type="InterPro" id="IPR001647">
    <property type="entry name" value="HTH_TetR"/>
</dbReference>
<protein>
    <submittedName>
        <fullName evidence="5">TetR family transcriptional regulator</fullName>
    </submittedName>
</protein>
<dbReference type="EMBL" id="JADZLT010000041">
    <property type="protein sequence ID" value="MBH0237173.1"/>
    <property type="molecule type" value="Genomic_DNA"/>
</dbReference>
<evidence type="ECO:0000259" key="4">
    <source>
        <dbReference type="PROSITE" id="PS50977"/>
    </source>
</evidence>
<feature type="DNA-binding region" description="H-T-H motif" evidence="2">
    <location>
        <begin position="47"/>
        <end position="66"/>
    </location>
</feature>
<dbReference type="SUPFAM" id="SSF46689">
    <property type="entry name" value="Homeodomain-like"/>
    <property type="match status" value="1"/>
</dbReference>
<dbReference type="SUPFAM" id="SSF48498">
    <property type="entry name" value="Tetracyclin repressor-like, C-terminal domain"/>
    <property type="match status" value="1"/>
</dbReference>
<dbReference type="InterPro" id="IPR036271">
    <property type="entry name" value="Tet_transcr_reg_TetR-rel_C_sf"/>
</dbReference>
<dbReference type="InterPro" id="IPR050109">
    <property type="entry name" value="HTH-type_TetR-like_transc_reg"/>
</dbReference>